<gene>
    <name evidence="2" type="ORF">SAMN05421770_101115</name>
</gene>
<dbReference type="Proteomes" id="UP000198356">
    <property type="component" value="Unassembled WGS sequence"/>
</dbReference>
<accession>A0A239CW18</accession>
<evidence type="ECO:0000313" key="2">
    <source>
        <dbReference type="EMBL" id="SNS23734.1"/>
    </source>
</evidence>
<dbReference type="EMBL" id="FZOU01000001">
    <property type="protein sequence ID" value="SNS23734.1"/>
    <property type="molecule type" value="Genomic_DNA"/>
</dbReference>
<keyword evidence="1" id="KW-0472">Membrane</keyword>
<feature type="transmembrane region" description="Helical" evidence="1">
    <location>
        <begin position="314"/>
        <end position="333"/>
    </location>
</feature>
<feature type="transmembrane region" description="Helical" evidence="1">
    <location>
        <begin position="265"/>
        <end position="284"/>
    </location>
</feature>
<sequence>MLAGLLTLYLAPFLRYRPYDIDNPWFLSFSYNAWVDHIVDDRFMRMRFPGGMDGTQLFGRLAAALQGLVLAPAGWQQWPAAVLSSVFAVLALGLWQLQLRRLGYTPRYRALFLLAVGLSEPCVSMANKFRYEFLSFALISLGLLLVAYARPVPGLFIAALAAEIEPAALAGIVAALVLTYSLYPATRRLILAQCAALGAALLVYLALHPHVFSLLRGMAPAAGGKGFAFTGGFFASYFLARLRHLPELACFLLAAVVYWRRRQQFASHALALVALALTIFSIAMPHGNPSYMIFLYPALVALALTAFRAEQRAGLAAAAIVLYTIPQYLYLFHLTQGQGFRARDIQTVHAAVETAAGQLGLNDRDLRIYGDYRLWFAHPQRYVAAAESTMSEAGNANLYLCFDRPPESPELAPRQVLYCPELLRLAPLRPLTTLTVNHQLLRLYARQ</sequence>
<feature type="transmembrane region" description="Helical" evidence="1">
    <location>
        <begin position="133"/>
        <end position="149"/>
    </location>
</feature>
<feature type="transmembrane region" description="Helical" evidence="1">
    <location>
        <begin position="189"/>
        <end position="207"/>
    </location>
</feature>
<reference evidence="2 3" key="1">
    <citation type="submission" date="2017-06" db="EMBL/GenBank/DDBJ databases">
        <authorList>
            <person name="Kim H.J."/>
            <person name="Triplett B.A."/>
        </authorList>
    </citation>
    <scope>NUCLEOTIDE SEQUENCE [LARGE SCALE GENOMIC DNA]</scope>
    <source>
        <strain evidence="2 3">DSM 18704</strain>
    </source>
</reference>
<proteinExistence type="predicted"/>
<keyword evidence="1" id="KW-1133">Transmembrane helix</keyword>
<feature type="transmembrane region" description="Helical" evidence="1">
    <location>
        <begin position="78"/>
        <end position="97"/>
    </location>
</feature>
<protein>
    <recommendedName>
        <fullName evidence="4">Dolichyl-phosphate-mannose-protein mannosyltransferase</fullName>
    </recommendedName>
</protein>
<name>A0A239CW18_9BACT</name>
<organism evidence="2 3">
    <name type="scientific">Granulicella rosea</name>
    <dbReference type="NCBI Taxonomy" id="474952"/>
    <lineage>
        <taxon>Bacteria</taxon>
        <taxon>Pseudomonadati</taxon>
        <taxon>Acidobacteriota</taxon>
        <taxon>Terriglobia</taxon>
        <taxon>Terriglobales</taxon>
        <taxon>Acidobacteriaceae</taxon>
        <taxon>Granulicella</taxon>
    </lineage>
</organism>
<evidence type="ECO:0000256" key="1">
    <source>
        <dbReference type="SAM" id="Phobius"/>
    </source>
</evidence>
<evidence type="ECO:0008006" key="4">
    <source>
        <dbReference type="Google" id="ProtNLM"/>
    </source>
</evidence>
<evidence type="ECO:0000313" key="3">
    <source>
        <dbReference type="Proteomes" id="UP000198356"/>
    </source>
</evidence>
<feature type="transmembrane region" description="Helical" evidence="1">
    <location>
        <begin position="227"/>
        <end position="244"/>
    </location>
</feature>
<dbReference type="AlphaFoldDB" id="A0A239CW18"/>
<keyword evidence="3" id="KW-1185">Reference proteome</keyword>
<keyword evidence="1" id="KW-0812">Transmembrane</keyword>
<feature type="transmembrane region" description="Helical" evidence="1">
    <location>
        <begin position="290"/>
        <end position="307"/>
    </location>
</feature>